<keyword evidence="2" id="KW-1185">Reference proteome</keyword>
<dbReference type="Proteomes" id="UP000606776">
    <property type="component" value="Unassembled WGS sequence"/>
</dbReference>
<organism evidence="1 2">
    <name type="scientific">Sphaerospermopsis aphanizomenoides LEGE 00250</name>
    <dbReference type="NCBI Taxonomy" id="2777972"/>
    <lineage>
        <taxon>Bacteria</taxon>
        <taxon>Bacillati</taxon>
        <taxon>Cyanobacteriota</taxon>
        <taxon>Cyanophyceae</taxon>
        <taxon>Nostocales</taxon>
        <taxon>Aphanizomenonaceae</taxon>
        <taxon>Sphaerospermopsis</taxon>
        <taxon>Sphaerospermopsis aphanizomenoides</taxon>
    </lineage>
</organism>
<proteinExistence type="predicted"/>
<comment type="caution">
    <text evidence="1">The sequence shown here is derived from an EMBL/GenBank/DDBJ whole genome shotgun (WGS) entry which is preliminary data.</text>
</comment>
<evidence type="ECO:0000313" key="1">
    <source>
        <dbReference type="EMBL" id="MBE9235461.1"/>
    </source>
</evidence>
<sequence length="146" mass="16876">MDLDKCSEKITHENILIEEKKSSKIIFSNEKLIEVTKIQVDGCLDIQGVKCDWLLIINEPYLEIYIELKGSDVEHAFTQIENTIKLISQDYKNVRKYCYIITTRCPSNSPQIQNRKKSFKKKYNAVLITKKTGGNENINTLITEST</sequence>
<protein>
    <submittedName>
        <fullName evidence="1">Uncharacterized protein</fullName>
    </submittedName>
</protein>
<accession>A0ABR9VAG8</accession>
<dbReference type="RefSeq" id="WP_193942121.1">
    <property type="nucleotide sequence ID" value="NZ_JADEWB010000017.1"/>
</dbReference>
<name>A0ABR9VAG8_9CYAN</name>
<dbReference type="EMBL" id="JADEWB010000017">
    <property type="protein sequence ID" value="MBE9235461.1"/>
    <property type="molecule type" value="Genomic_DNA"/>
</dbReference>
<reference evidence="1 2" key="1">
    <citation type="submission" date="2020-10" db="EMBL/GenBank/DDBJ databases">
        <authorList>
            <person name="Castelo-Branco R."/>
            <person name="Eusebio N."/>
            <person name="Adriana R."/>
            <person name="Vieira A."/>
            <person name="Brugerolle De Fraissinette N."/>
            <person name="Rezende De Castro R."/>
            <person name="Schneider M.P."/>
            <person name="Vasconcelos V."/>
            <person name="Leao P.N."/>
        </authorList>
    </citation>
    <scope>NUCLEOTIDE SEQUENCE [LARGE SCALE GENOMIC DNA]</scope>
    <source>
        <strain evidence="1 2">LEGE 00250</strain>
    </source>
</reference>
<gene>
    <name evidence="1" type="ORF">IQ227_05270</name>
</gene>
<evidence type="ECO:0000313" key="2">
    <source>
        <dbReference type="Proteomes" id="UP000606776"/>
    </source>
</evidence>